<gene>
    <name evidence="1" type="ORF">ACFQEV_19240</name>
</gene>
<accession>A0ABD5U2G0</accession>
<comment type="caution">
    <text evidence="1">The sequence shown here is derived from an EMBL/GenBank/DDBJ whole genome shotgun (WGS) entry which is preliminary data.</text>
</comment>
<organism evidence="1 2">
    <name type="scientific">Halopelagius fulvigenes</name>
    <dbReference type="NCBI Taxonomy" id="1198324"/>
    <lineage>
        <taxon>Archaea</taxon>
        <taxon>Methanobacteriati</taxon>
        <taxon>Methanobacteriota</taxon>
        <taxon>Stenosarchaea group</taxon>
        <taxon>Halobacteria</taxon>
        <taxon>Halobacteriales</taxon>
        <taxon>Haloferacaceae</taxon>
    </lineage>
</organism>
<reference evidence="1 2" key="1">
    <citation type="journal article" date="2019" name="Int. J. Syst. Evol. Microbiol.">
        <title>The Global Catalogue of Microorganisms (GCM) 10K type strain sequencing project: providing services to taxonomists for standard genome sequencing and annotation.</title>
        <authorList>
            <consortium name="The Broad Institute Genomics Platform"/>
            <consortium name="The Broad Institute Genome Sequencing Center for Infectious Disease"/>
            <person name="Wu L."/>
            <person name="Ma J."/>
        </authorList>
    </citation>
    <scope>NUCLEOTIDE SEQUENCE [LARGE SCALE GENOMIC DNA]</scope>
    <source>
        <strain evidence="1 2">YIM 94188</strain>
    </source>
</reference>
<protein>
    <submittedName>
        <fullName evidence="1">Uncharacterized protein</fullName>
    </submittedName>
</protein>
<dbReference type="AlphaFoldDB" id="A0ABD5U2G0"/>
<keyword evidence="2" id="KW-1185">Reference proteome</keyword>
<name>A0ABD5U2G0_9EURY</name>
<dbReference type="EMBL" id="JBHSXH010000015">
    <property type="protein sequence ID" value="MFC6827116.1"/>
    <property type="molecule type" value="Genomic_DNA"/>
</dbReference>
<evidence type="ECO:0000313" key="2">
    <source>
        <dbReference type="Proteomes" id="UP001596408"/>
    </source>
</evidence>
<dbReference type="Proteomes" id="UP001596408">
    <property type="component" value="Unassembled WGS sequence"/>
</dbReference>
<evidence type="ECO:0000313" key="1">
    <source>
        <dbReference type="EMBL" id="MFC6827116.1"/>
    </source>
</evidence>
<proteinExistence type="predicted"/>
<sequence>MWALASVFTPVGIPYYLFRRFRRGGFGDRERPPTGRDRLLAAWAAASLVAFGVGSVVSPPDPFSQLLCTLERSVRRSRFRPSSPTAAVTGAAERIGL</sequence>